<dbReference type="CDD" id="cd01097">
    <property type="entry name" value="Tetrahydromethanopterin_reductase"/>
    <property type="match status" value="1"/>
</dbReference>
<dbReference type="PANTHER" id="PTHR43244">
    <property type="match status" value="1"/>
</dbReference>
<sequence>MANLVPGSVMLVPEVPLPMVIELAQKAEALGYRRVWVPDEGLATRDVIVTMTAIAAATETIQIGTGIVNPYSRHPALTAAAIASIDEMSGGRAFLGLGAGGSLTLGPLGIERPRPLRHVREAAEVARALFSGESVDYDGQTLTLSRAAIDYGRPDIEIWFAGRGPKMLRQAGEIMDGVLLEFLHKPSLGDYIETVRAGAVTTANEPSICYSTMVITNPDRIEEARPHMTYRLVDSPQQVKDLLGITAQHTADIREAMTHGLDVAARLIPDEWVEPFVIMGSIDECASEIRSLHREHQFDEFMLVVADMEEASTVMTDVAEVLARV</sequence>
<proteinExistence type="predicted"/>
<dbReference type="PANTHER" id="PTHR43244:SF1">
    <property type="entry name" value="5,10-METHYLENETETRAHYDROMETHANOPTERIN REDUCTASE"/>
    <property type="match status" value="1"/>
</dbReference>
<feature type="domain" description="Luciferase-like" evidence="2">
    <location>
        <begin position="12"/>
        <end position="294"/>
    </location>
</feature>
<keyword evidence="1" id="KW-0560">Oxidoreductase</keyword>
<dbReference type="InterPro" id="IPR036661">
    <property type="entry name" value="Luciferase-like_sf"/>
</dbReference>
<dbReference type="Pfam" id="PF00296">
    <property type="entry name" value="Bac_luciferase"/>
    <property type="match status" value="1"/>
</dbReference>
<dbReference type="Proteomes" id="UP000724964">
    <property type="component" value="Unassembled WGS sequence"/>
</dbReference>
<organism evidence="3 4">
    <name type="scientific">Acidimicrobium ferrooxidans</name>
    <dbReference type="NCBI Taxonomy" id="53635"/>
    <lineage>
        <taxon>Bacteria</taxon>
        <taxon>Bacillati</taxon>
        <taxon>Actinomycetota</taxon>
        <taxon>Acidimicrobiia</taxon>
        <taxon>Acidimicrobiales</taxon>
        <taxon>Acidimicrobiaceae</taxon>
        <taxon>Acidimicrobium</taxon>
    </lineage>
</organism>
<dbReference type="InterPro" id="IPR011251">
    <property type="entry name" value="Luciferase-like_dom"/>
</dbReference>
<evidence type="ECO:0000256" key="1">
    <source>
        <dbReference type="ARBA" id="ARBA00023002"/>
    </source>
</evidence>
<accession>A0ABS3AQE7</accession>
<dbReference type="Gene3D" id="3.20.20.30">
    <property type="entry name" value="Luciferase-like domain"/>
    <property type="match status" value="1"/>
</dbReference>
<evidence type="ECO:0000313" key="4">
    <source>
        <dbReference type="Proteomes" id="UP000724964"/>
    </source>
</evidence>
<protein>
    <submittedName>
        <fullName evidence="3">LLM class flavin-dependent oxidoreductase</fullName>
    </submittedName>
</protein>
<name>A0ABS3AQE7_9ACTN</name>
<dbReference type="EMBL" id="JAFIUH010000001">
    <property type="protein sequence ID" value="MBN4059510.1"/>
    <property type="molecule type" value="Genomic_DNA"/>
</dbReference>
<evidence type="ECO:0000313" key="3">
    <source>
        <dbReference type="EMBL" id="MBN4059510.1"/>
    </source>
</evidence>
<gene>
    <name evidence="3" type="ORF">JYT35_00150</name>
</gene>
<dbReference type="InterPro" id="IPR050564">
    <property type="entry name" value="F420-G6PD/mer"/>
</dbReference>
<evidence type="ECO:0000259" key="2">
    <source>
        <dbReference type="Pfam" id="PF00296"/>
    </source>
</evidence>
<dbReference type="SUPFAM" id="SSF51679">
    <property type="entry name" value="Bacterial luciferase-like"/>
    <property type="match status" value="1"/>
</dbReference>
<comment type="caution">
    <text evidence="3">The sequence shown here is derived from an EMBL/GenBank/DDBJ whole genome shotgun (WGS) entry which is preliminary data.</text>
</comment>
<reference evidence="3" key="1">
    <citation type="submission" date="2021-02" db="EMBL/GenBank/DDBJ databases">
        <title>Activity-based single-cell genomes from oceanic crustal fluid captures similar information to metagenomic and metatranscriptomic surveys with orders of magnitude less sampling.</title>
        <authorList>
            <person name="D'Angelo T.S."/>
            <person name="Orcutt B.N."/>
        </authorList>
    </citation>
    <scope>NUCLEOTIDE SEQUENCE [LARGE SCALE GENOMIC DNA]</scope>
    <source>
        <strain evidence="3">AH-315-J10</strain>
    </source>
</reference>
<keyword evidence="4" id="KW-1185">Reference proteome</keyword>